<dbReference type="RefSeq" id="WP_074732616.1">
    <property type="nucleotide sequence ID" value="NZ_FNYK01000060.1"/>
</dbReference>
<dbReference type="SUPFAM" id="SSF50151">
    <property type="entry name" value="SacY-like RNA-binding domain"/>
    <property type="match status" value="1"/>
</dbReference>
<dbReference type="InterPro" id="IPR011608">
    <property type="entry name" value="PRD"/>
</dbReference>
<dbReference type="Proteomes" id="UP000183028">
    <property type="component" value="Unassembled WGS sequence"/>
</dbReference>
<dbReference type="PANTHER" id="PTHR30185:SF15">
    <property type="entry name" value="CRYPTIC BETA-GLUCOSIDE BGL OPERON ANTITERMINATOR"/>
    <property type="match status" value="1"/>
</dbReference>
<feature type="domain" description="PRD" evidence="2">
    <location>
        <begin position="64"/>
        <end position="169"/>
    </location>
</feature>
<dbReference type="Gene3D" id="2.30.24.10">
    <property type="entry name" value="CAT RNA-binding domain"/>
    <property type="match status" value="1"/>
</dbReference>
<dbReference type="GO" id="GO:0006355">
    <property type="term" value="P:regulation of DNA-templated transcription"/>
    <property type="evidence" value="ECO:0007669"/>
    <property type="project" value="InterPro"/>
</dbReference>
<dbReference type="AlphaFoldDB" id="A0A1H6WCU3"/>
<reference evidence="4" key="1">
    <citation type="submission" date="2016-10" db="EMBL/GenBank/DDBJ databases">
        <authorList>
            <person name="Varghese N."/>
        </authorList>
    </citation>
    <scope>NUCLEOTIDE SEQUENCE [LARGE SCALE GENOMIC DNA]</scope>
    <source>
        <strain evidence="4">DSM 20406</strain>
    </source>
</reference>
<keyword evidence="1" id="KW-0677">Repeat</keyword>
<accession>A0A1H6WCU3</accession>
<evidence type="ECO:0000259" key="2">
    <source>
        <dbReference type="PROSITE" id="PS51372"/>
    </source>
</evidence>
<dbReference type="Gene3D" id="1.10.1790.10">
    <property type="entry name" value="PRD domain"/>
    <property type="match status" value="2"/>
</dbReference>
<dbReference type="Pfam" id="PF03123">
    <property type="entry name" value="CAT_RBD"/>
    <property type="match status" value="1"/>
</dbReference>
<name>A0A1H6WCU3_9FIRM</name>
<dbReference type="NCBIfam" id="NF046042">
    <property type="entry name" value="LicT"/>
    <property type="match status" value="1"/>
</dbReference>
<sequence length="278" mass="32569">MKIEKALNNNVAIIIDGGEEKIVMGKGIAFSKHKGDEISPDAIDKTFVLSSPDSLNQFAQLLKDIPYEYVTLAQEIIAYAKTTLGKKLDEKINIDLTDHIYTAVKRLKDGIVIKNALLWDIQRFYQDEYTIGTYALDVIEKKFGVRLPDDEAGFIALHIVNAELSEGNLEDIYAITQIMQEIMNIIRRTFNKDFDQQNVYYYRFMTHLRFFAQRLINKTTYQDEDDMDLFEMIKKKYPSSYKCTERIKEFVKNRYHYDISGEEEMYLTIHIERLVYKS</sequence>
<feature type="domain" description="PRD" evidence="2">
    <location>
        <begin position="170"/>
        <end position="278"/>
    </location>
</feature>
<evidence type="ECO:0000256" key="1">
    <source>
        <dbReference type="ARBA" id="ARBA00022737"/>
    </source>
</evidence>
<dbReference type="InterPro" id="IPR050661">
    <property type="entry name" value="BglG_antiterminators"/>
</dbReference>
<dbReference type="SMART" id="SM01061">
    <property type="entry name" value="CAT_RBD"/>
    <property type="match status" value="1"/>
</dbReference>
<gene>
    <name evidence="3" type="ORF">SAMN04487834_10609</name>
</gene>
<dbReference type="PROSITE" id="PS51372">
    <property type="entry name" value="PRD_2"/>
    <property type="match status" value="2"/>
</dbReference>
<evidence type="ECO:0000313" key="4">
    <source>
        <dbReference type="Proteomes" id="UP000183028"/>
    </source>
</evidence>
<dbReference type="eggNOG" id="COG3711">
    <property type="taxonomic scope" value="Bacteria"/>
</dbReference>
<dbReference type="GO" id="GO:0003723">
    <property type="term" value="F:RNA binding"/>
    <property type="evidence" value="ECO:0007669"/>
    <property type="project" value="InterPro"/>
</dbReference>
<dbReference type="EMBL" id="FNYK01000060">
    <property type="protein sequence ID" value="SEJ13034.1"/>
    <property type="molecule type" value="Genomic_DNA"/>
</dbReference>
<dbReference type="STRING" id="322505.SAMN04487836_11814"/>
<dbReference type="SUPFAM" id="SSF63520">
    <property type="entry name" value="PTS-regulatory domain, PRD"/>
    <property type="match status" value="2"/>
</dbReference>
<dbReference type="PANTHER" id="PTHR30185">
    <property type="entry name" value="CRYPTIC BETA-GLUCOSIDE BGL OPERON ANTITERMINATOR"/>
    <property type="match status" value="1"/>
</dbReference>
<dbReference type="InterPro" id="IPR036650">
    <property type="entry name" value="CAT_RNA-bd_dom_sf"/>
</dbReference>
<keyword evidence="4" id="KW-1185">Reference proteome</keyword>
<dbReference type="InterPro" id="IPR004341">
    <property type="entry name" value="CAT_RNA-bd_dom"/>
</dbReference>
<dbReference type="Pfam" id="PF00874">
    <property type="entry name" value="PRD"/>
    <property type="match status" value="2"/>
</dbReference>
<dbReference type="OrthoDB" id="9813552at2"/>
<dbReference type="InterPro" id="IPR036634">
    <property type="entry name" value="PRD_sf"/>
</dbReference>
<protein>
    <submittedName>
        <fullName evidence="3">Transcriptional antiterminator, BglG family</fullName>
    </submittedName>
</protein>
<organism evidence="3 4">
    <name type="scientific">Sharpea azabuensis</name>
    <dbReference type="NCBI Taxonomy" id="322505"/>
    <lineage>
        <taxon>Bacteria</taxon>
        <taxon>Bacillati</taxon>
        <taxon>Bacillota</taxon>
        <taxon>Erysipelotrichia</taxon>
        <taxon>Erysipelotrichales</taxon>
        <taxon>Coprobacillaceae</taxon>
        <taxon>Sharpea</taxon>
    </lineage>
</organism>
<proteinExistence type="predicted"/>
<evidence type="ECO:0000313" key="3">
    <source>
        <dbReference type="EMBL" id="SEJ13034.1"/>
    </source>
</evidence>